<dbReference type="PANTHER" id="PTHR24113">
    <property type="entry name" value="RAN GTPASE-ACTIVATING PROTEIN 1"/>
    <property type="match status" value="1"/>
</dbReference>
<dbReference type="Pfam" id="PF13516">
    <property type="entry name" value="LRR_6"/>
    <property type="match status" value="2"/>
</dbReference>
<dbReference type="GO" id="GO:0046872">
    <property type="term" value="F:metal ion binding"/>
    <property type="evidence" value="ECO:0007669"/>
    <property type="project" value="UniProtKB-KW"/>
</dbReference>
<dbReference type="PROSITE" id="PS51450">
    <property type="entry name" value="LRR"/>
    <property type="match status" value="1"/>
</dbReference>
<protein>
    <recommendedName>
        <fullName evidence="11">CRESS-DNA virus Rep endonuclease domain-containing protein</fullName>
    </recommendedName>
</protein>
<sequence length="771" mass="88639">MDASQKSTPLATFWMLTIAHKDWEKPETIKGLPGVRYIRGQIEYSPSQFLHWQLVVQFFEPVSFVKVKEVFSQKAHVETTYSKASWSYVWKDETAIKETRFELGDNSIVSSQNSVIKSPVQDHQKGLQEWMDIDKLKAKLEYVTESLYFLPREGLYSLWNAANGAEGLLKAECLDIPCTPSKVSPNIGLLTPPEKDIETSNQGKRWKPEDLEELKTMLQSNFTIEDIAMHFKRTSRAIVARASSMIHEMVKTGVSMDDALKVFNNKITQADMAVHSYYQSLELNYSTYRNLQLLPTNALDILFGDDDEIEMDKLLQCTKIRRMSFDYTWGGWTQERKDMLEQVRIPAILQNLLEWKRLKQFCIKGLSFNAQILKEQLPFTVLTELAVCDTTDVGSLLSVIHMTKIEKLELYQCSVSDEDILTLVYNLEKTKLQYLKLSDNNISDIGAIALAQVLPHSNIEQLYLSNNRIEYDGVEALMEAIPVSKLDFIDLHGNAIDNTDFNYLRVENILYSKSDRLWIDAMDDRVYDAYCRNISKSNIVSVILEIPTIYLENVLTMSCNSKIEAMTINCDIYGSYSYEVNQQFNSILKEKIRQLPIEHLTIKQYDCLKGFSEIITGLNKVSTLTDINLQMHYNCKPSSESIGLIAKHLPNTSIKSLRIEYGEEWNDENIQELLAFLLSRSLEKLEVEGCGWTIEAIIGFVERAINLVPENSDLQYVTFTESWSSRKTKNYKNDIVQEGRSRVENLLAGKSYNILFSFQTYRPPVTNDNWT</sequence>
<dbReference type="PROSITE" id="PS52020">
    <property type="entry name" value="CRESS_DNA_REP"/>
    <property type="match status" value="1"/>
</dbReference>
<proteinExistence type="predicted"/>
<dbReference type="Gene3D" id="3.80.10.10">
    <property type="entry name" value="Ribonuclease Inhibitor"/>
    <property type="match status" value="1"/>
</dbReference>
<dbReference type="InterPro" id="IPR049912">
    <property type="entry name" value="CRESS_DNA_REP"/>
</dbReference>
<evidence type="ECO:0000256" key="4">
    <source>
        <dbReference type="ARBA" id="ARBA00022722"/>
    </source>
</evidence>
<feature type="domain" description="CRESS-DNA virus Rep endonuclease" evidence="11">
    <location>
        <begin position="8"/>
        <end position="106"/>
    </location>
</feature>
<dbReference type="GO" id="GO:0006913">
    <property type="term" value="P:nucleocytoplasmic transport"/>
    <property type="evidence" value="ECO:0007669"/>
    <property type="project" value="TreeGrafter"/>
</dbReference>
<keyword evidence="1" id="KW-0808">Transferase</keyword>
<dbReference type="SMART" id="SM00368">
    <property type="entry name" value="LRR_RI"/>
    <property type="match status" value="2"/>
</dbReference>
<keyword evidence="10" id="KW-0238">DNA-binding</keyword>
<dbReference type="GO" id="GO:0006260">
    <property type="term" value="P:DNA replication"/>
    <property type="evidence" value="ECO:0007669"/>
    <property type="project" value="UniProtKB-KW"/>
</dbReference>
<keyword evidence="13" id="KW-1185">Reference proteome</keyword>
<dbReference type="Gene3D" id="3.40.1310.20">
    <property type="match status" value="1"/>
</dbReference>
<accession>A0AAD5Y5K8</accession>
<dbReference type="SUPFAM" id="SSF52047">
    <property type="entry name" value="RNI-like"/>
    <property type="match status" value="1"/>
</dbReference>
<evidence type="ECO:0000256" key="1">
    <source>
        <dbReference type="ARBA" id="ARBA00022679"/>
    </source>
</evidence>
<reference evidence="12" key="1">
    <citation type="submission" date="2020-05" db="EMBL/GenBank/DDBJ databases">
        <title>Phylogenomic resolution of chytrid fungi.</title>
        <authorList>
            <person name="Stajich J.E."/>
            <person name="Amses K."/>
            <person name="Simmons R."/>
            <person name="Seto K."/>
            <person name="Myers J."/>
            <person name="Bonds A."/>
            <person name="Quandt C.A."/>
            <person name="Barry K."/>
            <person name="Liu P."/>
            <person name="Grigoriev I."/>
            <person name="Longcore J.E."/>
            <person name="James T.Y."/>
        </authorList>
    </citation>
    <scope>NUCLEOTIDE SEQUENCE</scope>
    <source>
        <strain evidence="12">PLAUS21</strain>
    </source>
</reference>
<dbReference type="InterPro" id="IPR032675">
    <property type="entry name" value="LRR_dom_sf"/>
</dbReference>
<dbReference type="GO" id="GO:0031267">
    <property type="term" value="F:small GTPase binding"/>
    <property type="evidence" value="ECO:0007669"/>
    <property type="project" value="TreeGrafter"/>
</dbReference>
<evidence type="ECO:0000256" key="9">
    <source>
        <dbReference type="ARBA" id="ARBA00023124"/>
    </source>
</evidence>
<evidence type="ECO:0000256" key="2">
    <source>
        <dbReference type="ARBA" id="ARBA00022695"/>
    </source>
</evidence>
<dbReference type="InterPro" id="IPR027038">
    <property type="entry name" value="RanGap"/>
</dbReference>
<dbReference type="GO" id="GO:0016787">
    <property type="term" value="F:hydrolase activity"/>
    <property type="evidence" value="ECO:0007669"/>
    <property type="project" value="UniProtKB-KW"/>
</dbReference>
<gene>
    <name evidence="12" type="ORF">HK103_000446</name>
</gene>
<keyword evidence="6" id="KW-0547">Nucleotide-binding</keyword>
<keyword evidence="7" id="KW-0255">Endonuclease</keyword>
<evidence type="ECO:0000259" key="11">
    <source>
        <dbReference type="PROSITE" id="PS52020"/>
    </source>
</evidence>
<dbReference type="AlphaFoldDB" id="A0AAD5Y5K8"/>
<organism evidence="12 13">
    <name type="scientific">Boothiomyces macroporosus</name>
    <dbReference type="NCBI Taxonomy" id="261099"/>
    <lineage>
        <taxon>Eukaryota</taxon>
        <taxon>Fungi</taxon>
        <taxon>Fungi incertae sedis</taxon>
        <taxon>Chytridiomycota</taxon>
        <taxon>Chytridiomycota incertae sedis</taxon>
        <taxon>Chytridiomycetes</taxon>
        <taxon>Rhizophydiales</taxon>
        <taxon>Terramycetaceae</taxon>
        <taxon>Boothiomyces</taxon>
    </lineage>
</organism>
<dbReference type="GO" id="GO:0016779">
    <property type="term" value="F:nucleotidyltransferase activity"/>
    <property type="evidence" value="ECO:0007669"/>
    <property type="project" value="UniProtKB-KW"/>
</dbReference>
<keyword evidence="9" id="KW-0190">Covalent protein-DNA linkage</keyword>
<dbReference type="GO" id="GO:0000166">
    <property type="term" value="F:nucleotide binding"/>
    <property type="evidence" value="ECO:0007669"/>
    <property type="project" value="UniProtKB-KW"/>
</dbReference>
<dbReference type="InterPro" id="IPR001611">
    <property type="entry name" value="Leu-rich_rpt"/>
</dbReference>
<keyword evidence="8" id="KW-0378">Hydrolase</keyword>
<evidence type="ECO:0000313" key="12">
    <source>
        <dbReference type="EMBL" id="KAJ3253604.1"/>
    </source>
</evidence>
<dbReference type="PANTHER" id="PTHR24113:SF15">
    <property type="entry name" value="NACHT DOMAIN-CONTAINING PROTEIN"/>
    <property type="match status" value="1"/>
</dbReference>
<dbReference type="GO" id="GO:0005634">
    <property type="term" value="C:nucleus"/>
    <property type="evidence" value="ECO:0007669"/>
    <property type="project" value="TreeGrafter"/>
</dbReference>
<dbReference type="EMBL" id="JADGKB010000105">
    <property type="protein sequence ID" value="KAJ3253604.1"/>
    <property type="molecule type" value="Genomic_DNA"/>
</dbReference>
<keyword evidence="4" id="KW-0540">Nuclease</keyword>
<evidence type="ECO:0000256" key="10">
    <source>
        <dbReference type="ARBA" id="ARBA00023125"/>
    </source>
</evidence>
<evidence type="ECO:0000256" key="5">
    <source>
        <dbReference type="ARBA" id="ARBA00022723"/>
    </source>
</evidence>
<comment type="caution">
    <text evidence="12">The sequence shown here is derived from an EMBL/GenBank/DDBJ whole genome shotgun (WGS) entry which is preliminary data.</text>
</comment>
<evidence type="ECO:0000256" key="3">
    <source>
        <dbReference type="ARBA" id="ARBA00022705"/>
    </source>
</evidence>
<dbReference type="GO" id="GO:0005096">
    <property type="term" value="F:GTPase activator activity"/>
    <property type="evidence" value="ECO:0007669"/>
    <property type="project" value="InterPro"/>
</dbReference>
<dbReference type="GO" id="GO:0003677">
    <property type="term" value="F:DNA binding"/>
    <property type="evidence" value="ECO:0007669"/>
    <property type="project" value="UniProtKB-KW"/>
</dbReference>
<dbReference type="Proteomes" id="UP001210925">
    <property type="component" value="Unassembled WGS sequence"/>
</dbReference>
<dbReference type="GO" id="GO:0005829">
    <property type="term" value="C:cytosol"/>
    <property type="evidence" value="ECO:0007669"/>
    <property type="project" value="TreeGrafter"/>
</dbReference>
<keyword evidence="3" id="KW-0235">DNA replication</keyword>
<evidence type="ECO:0000313" key="13">
    <source>
        <dbReference type="Proteomes" id="UP001210925"/>
    </source>
</evidence>
<dbReference type="GO" id="GO:0004519">
    <property type="term" value="F:endonuclease activity"/>
    <property type="evidence" value="ECO:0007669"/>
    <property type="project" value="UniProtKB-KW"/>
</dbReference>
<dbReference type="GO" id="GO:0048471">
    <property type="term" value="C:perinuclear region of cytoplasm"/>
    <property type="evidence" value="ECO:0007669"/>
    <property type="project" value="TreeGrafter"/>
</dbReference>
<evidence type="ECO:0000256" key="7">
    <source>
        <dbReference type="ARBA" id="ARBA00022759"/>
    </source>
</evidence>
<name>A0AAD5Y5K8_9FUNG</name>
<evidence type="ECO:0000256" key="8">
    <source>
        <dbReference type="ARBA" id="ARBA00022801"/>
    </source>
</evidence>
<evidence type="ECO:0000256" key="6">
    <source>
        <dbReference type="ARBA" id="ARBA00022741"/>
    </source>
</evidence>
<keyword evidence="2" id="KW-0548">Nucleotidyltransferase</keyword>
<keyword evidence="5" id="KW-0479">Metal-binding</keyword>